<name>C3ZQQ4_BRAFL</name>
<protein>
    <recommendedName>
        <fullName evidence="4">Death domain-containing protein</fullName>
    </recommendedName>
</protein>
<dbReference type="PROSITE" id="PS50017">
    <property type="entry name" value="DEATH_DOMAIN"/>
    <property type="match status" value="1"/>
</dbReference>
<dbReference type="STRING" id="7739.C3ZQQ4"/>
<dbReference type="GO" id="GO:0042981">
    <property type="term" value="P:regulation of apoptotic process"/>
    <property type="evidence" value="ECO:0007669"/>
    <property type="project" value="InterPro"/>
</dbReference>
<organism>
    <name type="scientific">Branchiostoma floridae</name>
    <name type="common">Florida lancelet</name>
    <name type="synonym">Amphioxus</name>
    <dbReference type="NCBI Taxonomy" id="7739"/>
    <lineage>
        <taxon>Eukaryota</taxon>
        <taxon>Metazoa</taxon>
        <taxon>Chordata</taxon>
        <taxon>Cephalochordata</taxon>
        <taxon>Leptocardii</taxon>
        <taxon>Amphioxiformes</taxon>
        <taxon>Branchiostomatidae</taxon>
        <taxon>Branchiostoma</taxon>
    </lineage>
</organism>
<evidence type="ECO:0008006" key="4">
    <source>
        <dbReference type="Google" id="ProtNLM"/>
    </source>
</evidence>
<gene>
    <name evidence="3" type="ORF">BRAFLDRAFT_213810</name>
</gene>
<dbReference type="SUPFAM" id="SSF47986">
    <property type="entry name" value="DEATH domain"/>
    <property type="match status" value="2"/>
</dbReference>
<dbReference type="Pfam" id="PF00531">
    <property type="entry name" value="Death"/>
    <property type="match status" value="1"/>
</dbReference>
<dbReference type="InterPro" id="IPR037939">
    <property type="entry name" value="CRADD"/>
</dbReference>
<dbReference type="InterPro" id="IPR037926">
    <property type="entry name" value="CRADD_Death"/>
</dbReference>
<dbReference type="CDD" id="cd08319">
    <property type="entry name" value="Death_RAIDD"/>
    <property type="match status" value="1"/>
</dbReference>
<dbReference type="InterPro" id="IPR011029">
    <property type="entry name" value="DEATH-like_dom_sf"/>
</dbReference>
<feature type="domain" description="Death" evidence="1">
    <location>
        <begin position="112"/>
        <end position="180"/>
    </location>
</feature>
<reference evidence="3" key="1">
    <citation type="journal article" date="2008" name="Nature">
        <title>The amphioxus genome and the evolution of the chordate karyotype.</title>
        <authorList>
            <consortium name="US DOE Joint Genome Institute (JGI-PGF)"/>
            <person name="Putnam N.H."/>
            <person name="Butts T."/>
            <person name="Ferrier D.E.K."/>
            <person name="Furlong R.F."/>
            <person name="Hellsten U."/>
            <person name="Kawashima T."/>
            <person name="Robinson-Rechavi M."/>
            <person name="Shoguchi E."/>
            <person name="Terry A."/>
            <person name="Yu J.-K."/>
            <person name="Benito-Gutierrez E.L."/>
            <person name="Dubchak I."/>
            <person name="Garcia-Fernandez J."/>
            <person name="Gibson-Brown J.J."/>
            <person name="Grigoriev I.V."/>
            <person name="Horton A.C."/>
            <person name="de Jong P.J."/>
            <person name="Jurka J."/>
            <person name="Kapitonov V.V."/>
            <person name="Kohara Y."/>
            <person name="Kuroki Y."/>
            <person name="Lindquist E."/>
            <person name="Lucas S."/>
            <person name="Osoegawa K."/>
            <person name="Pennacchio L.A."/>
            <person name="Salamov A.A."/>
            <person name="Satou Y."/>
            <person name="Sauka-Spengler T."/>
            <person name="Schmutz J."/>
            <person name="Shin-I T."/>
            <person name="Toyoda A."/>
            <person name="Bronner-Fraser M."/>
            <person name="Fujiyama A."/>
            <person name="Holland L.Z."/>
            <person name="Holland P.W.H."/>
            <person name="Satoh N."/>
            <person name="Rokhsar D.S."/>
        </authorList>
    </citation>
    <scope>NUCLEOTIDE SEQUENCE [LARGE SCALE GENOMIC DNA]</scope>
    <source>
        <strain evidence="3">S238N-H82</strain>
        <tissue evidence="3">Testes</tissue>
    </source>
</reference>
<dbReference type="GO" id="GO:0007165">
    <property type="term" value="P:signal transduction"/>
    <property type="evidence" value="ECO:0007669"/>
    <property type="project" value="InterPro"/>
</dbReference>
<evidence type="ECO:0000259" key="1">
    <source>
        <dbReference type="PROSITE" id="PS50017"/>
    </source>
</evidence>
<dbReference type="AlphaFoldDB" id="C3ZQQ4"/>
<feature type="domain" description="CARD" evidence="2">
    <location>
        <begin position="1"/>
        <end position="90"/>
    </location>
</feature>
<accession>C3ZQQ4</accession>
<dbReference type="GO" id="GO:0070513">
    <property type="term" value="F:death domain binding"/>
    <property type="evidence" value="ECO:0007669"/>
    <property type="project" value="InterPro"/>
</dbReference>
<dbReference type="PANTHER" id="PTHR15034">
    <property type="entry name" value="DEATH DOMAIN-CONTAINING PROTEIN CRADD"/>
    <property type="match status" value="1"/>
</dbReference>
<evidence type="ECO:0000259" key="2">
    <source>
        <dbReference type="PROSITE" id="PS50209"/>
    </source>
</evidence>
<dbReference type="PANTHER" id="PTHR15034:SF5">
    <property type="entry name" value="DEATH DOMAIN-CONTAINING PROTEIN CRADD"/>
    <property type="match status" value="1"/>
</dbReference>
<dbReference type="PROSITE" id="PS50209">
    <property type="entry name" value="CARD"/>
    <property type="match status" value="1"/>
</dbReference>
<dbReference type="InterPro" id="IPR001315">
    <property type="entry name" value="CARD"/>
</dbReference>
<dbReference type="Pfam" id="PF00619">
    <property type="entry name" value="CARD"/>
    <property type="match status" value="1"/>
</dbReference>
<dbReference type="CDD" id="cd01671">
    <property type="entry name" value="CARD"/>
    <property type="match status" value="1"/>
</dbReference>
<dbReference type="GO" id="GO:0002020">
    <property type="term" value="F:protease binding"/>
    <property type="evidence" value="ECO:0007669"/>
    <property type="project" value="InterPro"/>
</dbReference>
<sequence>MEERHREILRAQLPYLRKDLRVKYVLPELKKEGIILPAMEEEIMAVPTFEEQVDMLVNLLETRGPHAFKAFVAVIEGTYRHLAEGLRQEDNMGEFEFSIFVILCVSTVRQPTTRELFLLCRNLGAQWEQVLTQLGLTQDDISHAKTTHPDSKLKQIQTGLLNWREKYGVEATVDKLCEGLTSRNVDTTLFQFLKGLL</sequence>
<proteinExistence type="predicted"/>
<evidence type="ECO:0000313" key="3">
    <source>
        <dbReference type="EMBL" id="EEN45100.1"/>
    </source>
</evidence>
<dbReference type="SMART" id="SM00114">
    <property type="entry name" value="CARD"/>
    <property type="match status" value="1"/>
</dbReference>
<dbReference type="Gene3D" id="1.10.533.10">
    <property type="entry name" value="Death Domain, Fas"/>
    <property type="match status" value="2"/>
</dbReference>
<dbReference type="InParanoid" id="C3ZQQ4"/>
<dbReference type="InterPro" id="IPR000488">
    <property type="entry name" value="Death_dom"/>
</dbReference>
<dbReference type="EMBL" id="GG666662">
    <property type="protein sequence ID" value="EEN45100.1"/>
    <property type="molecule type" value="Genomic_DNA"/>
</dbReference>